<sequence>MKYLVSAELETPTDTPELDPLQREGAAALLTDGLVQVDEVTGPDGIEVEVEDFRIGVHPAGAVVGIVSDAPALEFAEQAMRVIIEQILEHTELLAGWQVTKCEVSLNDELALESLRAAEGHTAPPDDPAERLTPPHSDTPESGVQDLQDQSDQVRVQILEAAEKLRAFDLTAFGHYPDEAGLGLGSDQARLAAGALLCSVETMLDHLFTDIETLRTDHLTVAEGDGFFVMDGLPAQYAHRYTALLAQQFMVAAITITSRLLEPQWHKPSCVAEALALHLLIREAKATLDMFDLLDGRAAEHAYAAFQEHAYEDLDFEWLYDPSFDGIDQDPSLGFLDIRPMDVGSWFLPYPTATRPLHPYAESKPPAERTEWDD</sequence>
<name>A0ABP8UTG8_9ACTN</name>
<proteinExistence type="predicted"/>
<gene>
    <name evidence="2" type="ORF">GCM10023196_095310</name>
</gene>
<evidence type="ECO:0000256" key="1">
    <source>
        <dbReference type="SAM" id="MobiDB-lite"/>
    </source>
</evidence>
<feature type="region of interest" description="Disordered" evidence="1">
    <location>
        <begin position="120"/>
        <end position="150"/>
    </location>
</feature>
<evidence type="ECO:0000313" key="3">
    <source>
        <dbReference type="Proteomes" id="UP001501442"/>
    </source>
</evidence>
<organism evidence="2 3">
    <name type="scientific">Actinoallomurus vinaceus</name>
    <dbReference type="NCBI Taxonomy" id="1080074"/>
    <lineage>
        <taxon>Bacteria</taxon>
        <taxon>Bacillati</taxon>
        <taxon>Actinomycetota</taxon>
        <taxon>Actinomycetes</taxon>
        <taxon>Streptosporangiales</taxon>
        <taxon>Thermomonosporaceae</taxon>
        <taxon>Actinoallomurus</taxon>
    </lineage>
</organism>
<dbReference type="Proteomes" id="UP001501442">
    <property type="component" value="Unassembled WGS sequence"/>
</dbReference>
<dbReference type="EMBL" id="BAABHK010000022">
    <property type="protein sequence ID" value="GAA4638272.1"/>
    <property type="molecule type" value="Genomic_DNA"/>
</dbReference>
<dbReference type="RefSeq" id="WP_345441618.1">
    <property type="nucleotide sequence ID" value="NZ_BAABHK010000022.1"/>
</dbReference>
<comment type="caution">
    <text evidence="2">The sequence shown here is derived from an EMBL/GenBank/DDBJ whole genome shotgun (WGS) entry which is preliminary data.</text>
</comment>
<keyword evidence="3" id="KW-1185">Reference proteome</keyword>
<feature type="compositionally biased region" description="Polar residues" evidence="1">
    <location>
        <begin position="140"/>
        <end position="150"/>
    </location>
</feature>
<reference evidence="3" key="1">
    <citation type="journal article" date="2019" name="Int. J. Syst. Evol. Microbiol.">
        <title>The Global Catalogue of Microorganisms (GCM) 10K type strain sequencing project: providing services to taxonomists for standard genome sequencing and annotation.</title>
        <authorList>
            <consortium name="The Broad Institute Genomics Platform"/>
            <consortium name="The Broad Institute Genome Sequencing Center for Infectious Disease"/>
            <person name="Wu L."/>
            <person name="Ma J."/>
        </authorList>
    </citation>
    <scope>NUCLEOTIDE SEQUENCE [LARGE SCALE GENOMIC DNA]</scope>
    <source>
        <strain evidence="3">JCM 17939</strain>
    </source>
</reference>
<protein>
    <submittedName>
        <fullName evidence="2">Uncharacterized protein</fullName>
    </submittedName>
</protein>
<evidence type="ECO:0000313" key="2">
    <source>
        <dbReference type="EMBL" id="GAA4638272.1"/>
    </source>
</evidence>
<accession>A0ABP8UTG8</accession>